<evidence type="ECO:0000313" key="1">
    <source>
        <dbReference type="EMBL" id="ORJ52428.1"/>
    </source>
</evidence>
<dbReference type="EMBL" id="NAAD01000056">
    <property type="protein sequence ID" value="ORJ52428.1"/>
    <property type="molecule type" value="Genomic_DNA"/>
</dbReference>
<comment type="caution">
    <text evidence="1">The sequence shown here is derived from an EMBL/GenBank/DDBJ whole genome shotgun (WGS) entry which is preliminary data.</text>
</comment>
<organism evidence="1 2">
    <name type="scientific">Geothermobacter hydrogeniphilus</name>
    <dbReference type="NCBI Taxonomy" id="1969733"/>
    <lineage>
        <taxon>Bacteria</taxon>
        <taxon>Pseudomonadati</taxon>
        <taxon>Thermodesulfobacteriota</taxon>
        <taxon>Desulfuromonadia</taxon>
        <taxon>Desulfuromonadales</taxon>
        <taxon>Geothermobacteraceae</taxon>
        <taxon>Geothermobacter</taxon>
    </lineage>
</organism>
<dbReference type="OrthoDB" id="10017685at2"/>
<sequence length="64" mass="6919">MATEQDYIQQTASNDPAVTEAVLQAIKNSPSAALSDPLLTCYEKDRLIKFRQIHGGGAANGQDR</sequence>
<dbReference type="Proteomes" id="UP000193136">
    <property type="component" value="Unassembled WGS sequence"/>
</dbReference>
<dbReference type="RefSeq" id="WP_139800824.1">
    <property type="nucleotide sequence ID" value="NZ_NAAD01000056.1"/>
</dbReference>
<proteinExistence type="predicted"/>
<gene>
    <name evidence="1" type="ORF">B5V00_16770</name>
</gene>
<accession>A0A1X0XHW6</accession>
<feature type="non-terminal residue" evidence="1">
    <location>
        <position position="64"/>
    </location>
</feature>
<name>A0A1X0XHW6_9BACT</name>
<reference evidence="1 2" key="1">
    <citation type="submission" date="2017-03" db="EMBL/GenBank/DDBJ databases">
        <title>Genome sequence of Geothermobacter sp. EPR-M, Deep-Sea Iron Reducer.</title>
        <authorList>
            <person name="Tully B."/>
            <person name="Savalia P."/>
            <person name="Abuyen K."/>
            <person name="Baughan C."/>
            <person name="Romero E."/>
            <person name="Ronkowski C."/>
            <person name="Torres B."/>
            <person name="Tremblay J."/>
            <person name="Trujillo A."/>
            <person name="Tyler M."/>
            <person name="Perez-Rodriguez I."/>
            <person name="Amend J."/>
        </authorList>
    </citation>
    <scope>NUCLEOTIDE SEQUENCE [LARGE SCALE GENOMIC DNA]</scope>
    <source>
        <strain evidence="1 2">EPR-M</strain>
    </source>
</reference>
<protein>
    <submittedName>
        <fullName evidence="1">Uncharacterized protein</fullName>
    </submittedName>
</protein>
<evidence type="ECO:0000313" key="2">
    <source>
        <dbReference type="Proteomes" id="UP000193136"/>
    </source>
</evidence>
<dbReference type="AlphaFoldDB" id="A0A1X0XHW6"/>
<keyword evidence="2" id="KW-1185">Reference proteome</keyword>